<dbReference type="AlphaFoldDB" id="A0A5S6R2V8"/>
<feature type="domain" description="MIF4G" evidence="2">
    <location>
        <begin position="210"/>
        <end position="442"/>
    </location>
</feature>
<dbReference type="GO" id="GO:0003743">
    <property type="term" value="F:translation initiation factor activity"/>
    <property type="evidence" value="ECO:0007669"/>
    <property type="project" value="TreeGrafter"/>
</dbReference>
<feature type="region of interest" description="Disordered" evidence="1">
    <location>
        <begin position="1"/>
        <end position="66"/>
    </location>
</feature>
<dbReference type="SMART" id="SM00543">
    <property type="entry name" value="MIF4G"/>
    <property type="match status" value="1"/>
</dbReference>
<dbReference type="WBParaSite" id="TMUE_3000013825.2">
    <property type="protein sequence ID" value="TMUE_3000013825.2"/>
    <property type="gene ID" value="WBGene00287180"/>
</dbReference>
<evidence type="ECO:0000259" key="2">
    <source>
        <dbReference type="SMART" id="SM00543"/>
    </source>
</evidence>
<dbReference type="Gene3D" id="1.25.40.180">
    <property type="match status" value="1"/>
</dbReference>
<reference evidence="3" key="1">
    <citation type="submission" date="2013-11" db="EMBL/GenBank/DDBJ databases">
        <authorList>
            <person name="Aslett M."/>
        </authorList>
    </citation>
    <scope>NUCLEOTIDE SEQUENCE [LARGE SCALE GENOMIC DNA]</scope>
    <source>
        <strain evidence="3">Edinburgh</strain>
    </source>
</reference>
<dbReference type="WBParaSite" id="TMUE_3000013825.3">
    <property type="protein sequence ID" value="TMUE_3000013825.3"/>
    <property type="gene ID" value="WBGene00287180"/>
</dbReference>
<evidence type="ECO:0000313" key="4">
    <source>
        <dbReference type="WBParaSite" id="TMUE_3000013825.1"/>
    </source>
</evidence>
<dbReference type="PANTHER" id="PTHR23253:SF78">
    <property type="entry name" value="EUKARYOTIC TRANSLATION INITIATION FACTOR 4G1, ISOFORM B-RELATED"/>
    <property type="match status" value="1"/>
</dbReference>
<dbReference type="WBParaSite" id="TMUE_3000013825.1">
    <property type="protein sequence ID" value="TMUE_3000013825.1"/>
    <property type="gene ID" value="WBGene00287180"/>
</dbReference>
<proteinExistence type="predicted"/>
<evidence type="ECO:0000256" key="1">
    <source>
        <dbReference type="SAM" id="MobiDB-lite"/>
    </source>
</evidence>
<feature type="compositionally biased region" description="Polar residues" evidence="1">
    <location>
        <begin position="1"/>
        <end position="10"/>
    </location>
</feature>
<name>A0A5S6R2V8_TRIMR</name>
<dbReference type="PANTHER" id="PTHR23253">
    <property type="entry name" value="EUKARYOTIC TRANSLATION INITIATION FACTOR 4 GAMMA"/>
    <property type="match status" value="1"/>
</dbReference>
<reference evidence="4" key="3">
    <citation type="submission" date="2019-12" db="UniProtKB">
        <authorList>
            <consortium name="WormBaseParasite"/>
        </authorList>
    </citation>
    <scope>IDENTIFICATION</scope>
</reference>
<reference evidence="3" key="2">
    <citation type="submission" date="2014-03" db="EMBL/GenBank/DDBJ databases">
        <title>The whipworm genome and dual-species transcriptomics of an intimate host-pathogen interaction.</title>
        <authorList>
            <person name="Foth B.J."/>
            <person name="Tsai I.J."/>
            <person name="Reid A.J."/>
            <person name="Bancroft A.J."/>
            <person name="Nichol S."/>
            <person name="Tracey A."/>
            <person name="Holroyd N."/>
            <person name="Cotton J.A."/>
            <person name="Stanley E.J."/>
            <person name="Zarowiecki M."/>
            <person name="Liu J.Z."/>
            <person name="Huckvale T."/>
            <person name="Cooper P.J."/>
            <person name="Grencis R.K."/>
            <person name="Berriman M."/>
        </authorList>
    </citation>
    <scope>NUCLEOTIDE SEQUENCE [LARGE SCALE GENOMIC DNA]</scope>
    <source>
        <strain evidence="3">Edinburgh</strain>
    </source>
</reference>
<dbReference type="InterPro" id="IPR003890">
    <property type="entry name" value="MIF4G-like_typ-3"/>
</dbReference>
<feature type="compositionally biased region" description="Polar residues" evidence="1">
    <location>
        <begin position="57"/>
        <end position="66"/>
    </location>
</feature>
<feature type="compositionally biased region" description="Polar residues" evidence="1">
    <location>
        <begin position="24"/>
        <end position="48"/>
    </location>
</feature>
<protein>
    <submittedName>
        <fullName evidence="4 5">MIF4G domain-containing protein</fullName>
    </submittedName>
</protein>
<organism evidence="3 4">
    <name type="scientific">Trichuris muris</name>
    <name type="common">Mouse whipworm</name>
    <dbReference type="NCBI Taxonomy" id="70415"/>
    <lineage>
        <taxon>Eukaryota</taxon>
        <taxon>Metazoa</taxon>
        <taxon>Ecdysozoa</taxon>
        <taxon>Nematoda</taxon>
        <taxon>Enoplea</taxon>
        <taxon>Dorylaimia</taxon>
        <taxon>Trichinellida</taxon>
        <taxon>Trichuridae</taxon>
        <taxon>Trichuris</taxon>
    </lineage>
</organism>
<dbReference type="SUPFAM" id="SSF48371">
    <property type="entry name" value="ARM repeat"/>
    <property type="match status" value="1"/>
</dbReference>
<evidence type="ECO:0000313" key="5">
    <source>
        <dbReference type="WBParaSite" id="TMUE_3000013825.2"/>
    </source>
</evidence>
<keyword evidence="3" id="KW-1185">Reference proteome</keyword>
<dbReference type="GO" id="GO:0003729">
    <property type="term" value="F:mRNA binding"/>
    <property type="evidence" value="ECO:0007669"/>
    <property type="project" value="TreeGrafter"/>
</dbReference>
<dbReference type="Pfam" id="PF02854">
    <property type="entry name" value="MIF4G"/>
    <property type="match status" value="1"/>
</dbReference>
<dbReference type="InterPro" id="IPR016024">
    <property type="entry name" value="ARM-type_fold"/>
</dbReference>
<dbReference type="GO" id="GO:0016281">
    <property type="term" value="C:eukaryotic translation initiation factor 4F complex"/>
    <property type="evidence" value="ECO:0007669"/>
    <property type="project" value="TreeGrafter"/>
</dbReference>
<dbReference type="STRING" id="70415.A0A5S6R2V8"/>
<accession>A0A5S6R2V8</accession>
<sequence>MVEENGNCSTDLAKATLHVEKPTELSQETIASHSDPSLRPSTSGQSDTVLKEGNDGTCESSLTTNKHGLQENGHVEQLHLAPRNRSILGGNNIKKVQTTKHRNLWSSEYLLNNGVMHYSPELILSMIRSNNAQCLPELWAQKSKAVQRWYKTSSPCHNAIMMATSSPVAPVKSSTQPPVKELDRCENAWKPRWKKTGEEAAAEDKTTDLLKRTRTFMNKLTAKTLSLLTPDMGKILTECDSDERLAMVIAIIHDKAVEELSLAPIYAEMCAMLLGKLFRQSKTDDRFLLEVTLRNKVRRVLLNLCQSAFDNGLAVYKNENDEAAAADEVNEYEMEQRKERQRARALGNAFFVGHLYNVGILNHKLTLRCIAKVIFLDSDHGVDLAVKLIKAVGFKLWSEASSEEKRIIKSIFERIKEQSANRNLSCRSRCMLLDLMDFEQNGYQEKKR</sequence>
<dbReference type="Proteomes" id="UP000046395">
    <property type="component" value="Unassembled WGS sequence"/>
</dbReference>
<evidence type="ECO:0000313" key="3">
    <source>
        <dbReference type="Proteomes" id="UP000046395"/>
    </source>
</evidence>